<dbReference type="Pfam" id="PF03613">
    <property type="entry name" value="EIID-AGA"/>
    <property type="match status" value="1"/>
</dbReference>
<feature type="transmembrane region" description="Helical" evidence="1">
    <location>
        <begin position="121"/>
        <end position="140"/>
    </location>
</feature>
<gene>
    <name evidence="2" type="primary">manZ_3</name>
    <name evidence="2" type="ORF">ERS852514_01236</name>
</gene>
<dbReference type="InterPro" id="IPR050303">
    <property type="entry name" value="GatZ_KbaZ_carbometab"/>
</dbReference>
<protein>
    <submittedName>
        <fullName evidence="2">PTS system mannose-specific EIID component</fullName>
    </submittedName>
</protein>
<evidence type="ECO:0000256" key="1">
    <source>
        <dbReference type="SAM" id="Phobius"/>
    </source>
</evidence>
<organism evidence="2 3">
    <name type="scientific">Collinsella aerofaciens</name>
    <dbReference type="NCBI Taxonomy" id="74426"/>
    <lineage>
        <taxon>Bacteria</taxon>
        <taxon>Bacillati</taxon>
        <taxon>Actinomycetota</taxon>
        <taxon>Coriobacteriia</taxon>
        <taxon>Coriobacteriales</taxon>
        <taxon>Coriobacteriaceae</taxon>
        <taxon>Collinsella</taxon>
    </lineage>
</organism>
<dbReference type="AlphaFoldDB" id="A0A174KYQ9"/>
<dbReference type="PANTHER" id="PTHR32502">
    <property type="entry name" value="N-ACETYLGALACTOSAMINE PERMEASE II COMPONENT-RELATED"/>
    <property type="match status" value="1"/>
</dbReference>
<dbReference type="Proteomes" id="UP000095454">
    <property type="component" value="Unassembled WGS sequence"/>
</dbReference>
<dbReference type="EMBL" id="CZAQ01000019">
    <property type="protein sequence ID" value="CUP15287.1"/>
    <property type="molecule type" value="Genomic_DNA"/>
</dbReference>
<dbReference type="RefSeq" id="WP_055251948.1">
    <property type="nucleotide sequence ID" value="NZ_CABIXX010000019.1"/>
</dbReference>
<proteinExistence type="predicted"/>
<dbReference type="PANTHER" id="PTHR32502:SF23">
    <property type="entry name" value="TRANSPORT PROTEIN, PTS SYSTEM"/>
    <property type="match status" value="1"/>
</dbReference>
<feature type="transmembrane region" description="Helical" evidence="1">
    <location>
        <begin position="188"/>
        <end position="207"/>
    </location>
</feature>
<feature type="transmembrane region" description="Helical" evidence="1">
    <location>
        <begin position="146"/>
        <end position="168"/>
    </location>
</feature>
<keyword evidence="1" id="KW-0812">Transmembrane</keyword>
<dbReference type="InterPro" id="IPR004704">
    <property type="entry name" value="PTS_IID_man"/>
</dbReference>
<evidence type="ECO:0000313" key="3">
    <source>
        <dbReference type="Proteomes" id="UP000095454"/>
    </source>
</evidence>
<keyword evidence="1" id="KW-1133">Transmembrane helix</keyword>
<dbReference type="GO" id="GO:0005886">
    <property type="term" value="C:plasma membrane"/>
    <property type="evidence" value="ECO:0007669"/>
    <property type="project" value="TreeGrafter"/>
</dbReference>
<keyword evidence="1" id="KW-0472">Membrane</keyword>
<evidence type="ECO:0000313" key="2">
    <source>
        <dbReference type="EMBL" id="CUP15287.1"/>
    </source>
</evidence>
<feature type="transmembrane region" description="Helical" evidence="1">
    <location>
        <begin position="227"/>
        <end position="251"/>
    </location>
</feature>
<feature type="transmembrane region" description="Helical" evidence="1">
    <location>
        <begin position="258"/>
        <end position="277"/>
    </location>
</feature>
<name>A0A174KYQ9_9ACTN</name>
<dbReference type="GO" id="GO:0009401">
    <property type="term" value="P:phosphoenolpyruvate-dependent sugar phosphotransferase system"/>
    <property type="evidence" value="ECO:0007669"/>
    <property type="project" value="InterPro"/>
</dbReference>
<dbReference type="PROSITE" id="PS51108">
    <property type="entry name" value="PTS_EIID"/>
    <property type="match status" value="1"/>
</dbReference>
<reference evidence="2 3" key="1">
    <citation type="submission" date="2015-09" db="EMBL/GenBank/DDBJ databases">
        <authorList>
            <consortium name="Pathogen Informatics"/>
        </authorList>
    </citation>
    <scope>NUCLEOTIDE SEQUENCE [LARGE SCALE GENOMIC DNA]</scope>
    <source>
        <strain evidence="2 3">2789STDY5834902</strain>
    </source>
</reference>
<accession>A0A174KYQ9</accession>
<sequence length="278" mass="30176">MSNLTKNVSPEDKKMLNSIFLRSFSVFASCAGGSVKAGADGWLYSVQPALNRYYADDPEARAEAMKRHTTWYNITQNVGTFAMGLVASMERENSQHEDFDTESIDGIKVSLMGPMSGIGDAIFWGVLRVIAAGIGINLAMSGSPLGAIMFLLIYNIPSILCRYFMTYLGFSMGTNFISEMYEGGLMKLITKATSTVGLVMIGAMTAANVQFNTILSIPVQDSDPVMIQTYLDSIFKGIVPLGLTLVVLWLLRKKNVNVNIILVGIMILALVLGLVGIV</sequence>